<organism evidence="13 14">
    <name type="scientific">Patellaria atrata CBS 101060</name>
    <dbReference type="NCBI Taxonomy" id="1346257"/>
    <lineage>
        <taxon>Eukaryota</taxon>
        <taxon>Fungi</taxon>
        <taxon>Dikarya</taxon>
        <taxon>Ascomycota</taxon>
        <taxon>Pezizomycotina</taxon>
        <taxon>Dothideomycetes</taxon>
        <taxon>Dothideomycetes incertae sedis</taxon>
        <taxon>Patellariales</taxon>
        <taxon>Patellariaceae</taxon>
        <taxon>Patellaria</taxon>
    </lineage>
</organism>
<evidence type="ECO:0000313" key="13">
    <source>
        <dbReference type="EMBL" id="KAF2841077.1"/>
    </source>
</evidence>
<keyword evidence="5 10" id="KW-0378">Hydrolase</keyword>
<comment type="subcellular location">
    <subcellularLocation>
        <location evidence="1">Secreted</location>
    </subcellularLocation>
</comment>
<dbReference type="InterPro" id="IPR001547">
    <property type="entry name" value="Glyco_hydro_5"/>
</dbReference>
<feature type="domain" description="Glycoside hydrolase family 5" evidence="12">
    <location>
        <begin position="87"/>
        <end position="308"/>
    </location>
</feature>
<evidence type="ECO:0000256" key="7">
    <source>
        <dbReference type="ARBA" id="ARBA00023316"/>
    </source>
</evidence>
<keyword evidence="14" id="KW-1185">Reference proteome</keyword>
<dbReference type="GO" id="GO:0071555">
    <property type="term" value="P:cell wall organization"/>
    <property type="evidence" value="ECO:0007669"/>
    <property type="project" value="UniProtKB-KW"/>
</dbReference>
<keyword evidence="7" id="KW-0961">Cell wall biogenesis/degradation</keyword>
<dbReference type="EC" id="3.2.1.58" evidence="9"/>
<evidence type="ECO:0000256" key="9">
    <source>
        <dbReference type="ARBA" id="ARBA00038929"/>
    </source>
</evidence>
<evidence type="ECO:0000256" key="11">
    <source>
        <dbReference type="SAM" id="SignalP"/>
    </source>
</evidence>
<dbReference type="Gene3D" id="3.20.20.80">
    <property type="entry name" value="Glycosidases"/>
    <property type="match status" value="1"/>
</dbReference>
<sequence>MLHDLGSAAVAVLTIFSSWSEAAPTSSIRMVKKASSFDYNTEKVQGVNLGGWLLLEPWITPSMFEGNAAVDEYTLTEILGGSAQSTMQDHWDSWITEADFGEIASAGLNHVRIPIGYWSVVPIDGEPFVQGAYKKLGEALDWATGAGLNVMIDLHGAPQSQNGFDNSGKKGSVGWTQGDTVTHTLRVLKKIRDDYASHPAVASIQLLNEPMGPQLDMNVVRQFYMDGWSDIQDSGANVIFHDAFQDLESWNSWGGGMTNLVLDTHHYEVFDLNQLRMSPSEHISSACAYGGRMASSNKATISGEWCGALTDCAKWLNGKDTGARYDGTFDNGQGTQYIGSCDRKTTGTVGGLTAEEKENIGRYIEAQLDAYESAQGWIWWTWKTEGAPEWDMRALMAAGVFPQPLNSRKYPNQCG</sequence>
<keyword evidence="3" id="KW-0964">Secreted</keyword>
<evidence type="ECO:0000256" key="1">
    <source>
        <dbReference type="ARBA" id="ARBA00004613"/>
    </source>
</evidence>
<evidence type="ECO:0000256" key="10">
    <source>
        <dbReference type="RuleBase" id="RU361153"/>
    </source>
</evidence>
<dbReference type="FunFam" id="3.20.20.80:FF:000033">
    <property type="entry name" value="Glucan 1,3-beta-glucosidase A"/>
    <property type="match status" value="1"/>
</dbReference>
<evidence type="ECO:0000256" key="4">
    <source>
        <dbReference type="ARBA" id="ARBA00022729"/>
    </source>
</evidence>
<comment type="catalytic activity">
    <reaction evidence="8">
        <text>Successive hydrolysis of beta-D-glucose units from the non-reducing ends of (1-&gt;3)-beta-D-glucans, releasing alpha-glucose.</text>
        <dbReference type="EC" id="3.2.1.58"/>
    </reaction>
</comment>
<dbReference type="GO" id="GO:0005576">
    <property type="term" value="C:extracellular region"/>
    <property type="evidence" value="ECO:0007669"/>
    <property type="project" value="UniProtKB-SubCell"/>
</dbReference>
<dbReference type="GO" id="GO:0009251">
    <property type="term" value="P:glucan catabolic process"/>
    <property type="evidence" value="ECO:0007669"/>
    <property type="project" value="TreeGrafter"/>
</dbReference>
<dbReference type="EMBL" id="MU006092">
    <property type="protein sequence ID" value="KAF2841077.1"/>
    <property type="molecule type" value="Genomic_DNA"/>
</dbReference>
<keyword evidence="4 11" id="KW-0732">Signal</keyword>
<dbReference type="PANTHER" id="PTHR31297">
    <property type="entry name" value="GLUCAN ENDO-1,6-BETA-GLUCOSIDASE B"/>
    <property type="match status" value="1"/>
</dbReference>
<dbReference type="GO" id="GO:0004338">
    <property type="term" value="F:glucan exo-1,3-beta-glucosidase activity"/>
    <property type="evidence" value="ECO:0007669"/>
    <property type="project" value="UniProtKB-EC"/>
</dbReference>
<dbReference type="PANTHER" id="PTHR31297:SF1">
    <property type="entry name" value="GLUCAN 1,3-BETA-GLUCOSIDASE I_II-RELATED"/>
    <property type="match status" value="1"/>
</dbReference>
<evidence type="ECO:0000259" key="12">
    <source>
        <dbReference type="Pfam" id="PF00150"/>
    </source>
</evidence>
<feature type="signal peptide" evidence="11">
    <location>
        <begin position="1"/>
        <end position="22"/>
    </location>
</feature>
<evidence type="ECO:0000256" key="8">
    <source>
        <dbReference type="ARBA" id="ARBA00036824"/>
    </source>
</evidence>
<name>A0A9P4VTM4_9PEZI</name>
<dbReference type="Pfam" id="PF00150">
    <property type="entry name" value="Cellulase"/>
    <property type="match status" value="1"/>
</dbReference>
<reference evidence="13" key="1">
    <citation type="journal article" date="2020" name="Stud. Mycol.">
        <title>101 Dothideomycetes genomes: a test case for predicting lifestyles and emergence of pathogens.</title>
        <authorList>
            <person name="Haridas S."/>
            <person name="Albert R."/>
            <person name="Binder M."/>
            <person name="Bloem J."/>
            <person name="Labutti K."/>
            <person name="Salamov A."/>
            <person name="Andreopoulos B."/>
            <person name="Baker S."/>
            <person name="Barry K."/>
            <person name="Bills G."/>
            <person name="Bluhm B."/>
            <person name="Cannon C."/>
            <person name="Castanera R."/>
            <person name="Culley D."/>
            <person name="Daum C."/>
            <person name="Ezra D."/>
            <person name="Gonzalez J."/>
            <person name="Henrissat B."/>
            <person name="Kuo A."/>
            <person name="Liang C."/>
            <person name="Lipzen A."/>
            <person name="Lutzoni F."/>
            <person name="Magnuson J."/>
            <person name="Mondo S."/>
            <person name="Nolan M."/>
            <person name="Ohm R."/>
            <person name="Pangilinan J."/>
            <person name="Park H.-J."/>
            <person name="Ramirez L."/>
            <person name="Alfaro M."/>
            <person name="Sun H."/>
            <person name="Tritt A."/>
            <person name="Yoshinaga Y."/>
            <person name="Zwiers L.-H."/>
            <person name="Turgeon B."/>
            <person name="Goodwin S."/>
            <person name="Spatafora J."/>
            <person name="Crous P."/>
            <person name="Grigoriev I."/>
        </authorList>
    </citation>
    <scope>NUCLEOTIDE SEQUENCE</scope>
    <source>
        <strain evidence="13">CBS 101060</strain>
    </source>
</reference>
<evidence type="ECO:0000256" key="3">
    <source>
        <dbReference type="ARBA" id="ARBA00022525"/>
    </source>
</evidence>
<gene>
    <name evidence="13" type="ORF">M501DRAFT_1015059</name>
</gene>
<feature type="chain" id="PRO_5040312269" description="glucan 1,3-beta-glucosidase" evidence="11">
    <location>
        <begin position="23"/>
        <end position="415"/>
    </location>
</feature>
<dbReference type="AlphaFoldDB" id="A0A9P4VTM4"/>
<proteinExistence type="inferred from homology"/>
<dbReference type="OrthoDB" id="62120at2759"/>
<dbReference type="InterPro" id="IPR017853">
    <property type="entry name" value="GH"/>
</dbReference>
<evidence type="ECO:0000256" key="5">
    <source>
        <dbReference type="ARBA" id="ARBA00022801"/>
    </source>
</evidence>
<keyword evidence="6 10" id="KW-0326">Glycosidase</keyword>
<comment type="caution">
    <text evidence="13">The sequence shown here is derived from an EMBL/GenBank/DDBJ whole genome shotgun (WGS) entry which is preliminary data.</text>
</comment>
<dbReference type="InterPro" id="IPR050386">
    <property type="entry name" value="Glycosyl_hydrolase_5"/>
</dbReference>
<dbReference type="GO" id="GO:0009986">
    <property type="term" value="C:cell surface"/>
    <property type="evidence" value="ECO:0007669"/>
    <property type="project" value="TreeGrafter"/>
</dbReference>
<protein>
    <recommendedName>
        <fullName evidence="9">glucan 1,3-beta-glucosidase</fullName>
        <ecNumber evidence="9">3.2.1.58</ecNumber>
    </recommendedName>
</protein>
<evidence type="ECO:0000256" key="6">
    <source>
        <dbReference type="ARBA" id="ARBA00023295"/>
    </source>
</evidence>
<accession>A0A9P4VTM4</accession>
<dbReference type="SUPFAM" id="SSF51445">
    <property type="entry name" value="(Trans)glycosidases"/>
    <property type="match status" value="1"/>
</dbReference>
<evidence type="ECO:0000313" key="14">
    <source>
        <dbReference type="Proteomes" id="UP000799429"/>
    </source>
</evidence>
<evidence type="ECO:0000256" key="2">
    <source>
        <dbReference type="ARBA" id="ARBA00005641"/>
    </source>
</evidence>
<comment type="similarity">
    <text evidence="2 10">Belongs to the glycosyl hydrolase 5 (cellulase A) family.</text>
</comment>
<dbReference type="Proteomes" id="UP000799429">
    <property type="component" value="Unassembled WGS sequence"/>
</dbReference>